<evidence type="ECO:0000313" key="2">
    <source>
        <dbReference type="EMBL" id="RVU43791.1"/>
    </source>
</evidence>
<dbReference type="Proteomes" id="UP000285575">
    <property type="component" value="Unassembled WGS sequence"/>
</dbReference>
<protein>
    <submittedName>
        <fullName evidence="2">Uncharacterized protein</fullName>
    </submittedName>
</protein>
<dbReference type="EMBL" id="SACR01000006">
    <property type="protein sequence ID" value="RVU43791.1"/>
    <property type="molecule type" value="Genomic_DNA"/>
</dbReference>
<dbReference type="AlphaFoldDB" id="A0A437RAI7"/>
<proteinExistence type="predicted"/>
<sequence length="297" mass="32398">MQTHVKRWIQLAAGAAATGAFLGWIAVLASERQEATPPWLAPEPERHAANHHAGHALPEPTTRAPSPARTASAATLATGENSPWSESAFLASLESPAALAQLVQAALSGNETGLATRAAVAIGGCFAMDALDGLPERIHSAEVQALMSRELELAMQAWRDNERRRCQALDAFSRTQWLPLLRRGLAEGRMGDANDLLLAFMVGPHSEQVMSEVFPYLRRDAFRCDESALASLHGWEWPSDNSLTRNEAVAVWQVLKSLYEAKSDDWWHKRASELTPPIQAGDPAEVQRIGKAIRSNC</sequence>
<dbReference type="RefSeq" id="WP_128230350.1">
    <property type="nucleotide sequence ID" value="NZ_SACR01000006.1"/>
</dbReference>
<keyword evidence="3" id="KW-1185">Reference proteome</keyword>
<gene>
    <name evidence="2" type="ORF">EOE66_19155</name>
</gene>
<comment type="caution">
    <text evidence="2">The sequence shown here is derived from an EMBL/GenBank/DDBJ whole genome shotgun (WGS) entry which is preliminary data.</text>
</comment>
<accession>A0A437RAI7</accession>
<feature type="compositionally biased region" description="Low complexity" evidence="1">
    <location>
        <begin position="60"/>
        <end position="78"/>
    </location>
</feature>
<reference evidence="2 3" key="1">
    <citation type="submission" date="2019-01" db="EMBL/GenBank/DDBJ databases">
        <authorList>
            <person name="Chen W.-M."/>
        </authorList>
    </citation>
    <scope>NUCLEOTIDE SEQUENCE [LARGE SCALE GENOMIC DNA]</scope>
    <source>
        <strain evidence="2 3">KYPY4</strain>
    </source>
</reference>
<organism evidence="2 3">
    <name type="scientific">Rubrivivax rivuli</name>
    <dbReference type="NCBI Taxonomy" id="1862385"/>
    <lineage>
        <taxon>Bacteria</taxon>
        <taxon>Pseudomonadati</taxon>
        <taxon>Pseudomonadota</taxon>
        <taxon>Betaproteobacteria</taxon>
        <taxon>Burkholderiales</taxon>
        <taxon>Sphaerotilaceae</taxon>
        <taxon>Rubrivivax</taxon>
    </lineage>
</organism>
<evidence type="ECO:0000256" key="1">
    <source>
        <dbReference type="SAM" id="MobiDB-lite"/>
    </source>
</evidence>
<feature type="region of interest" description="Disordered" evidence="1">
    <location>
        <begin position="36"/>
        <end position="79"/>
    </location>
</feature>
<evidence type="ECO:0000313" key="3">
    <source>
        <dbReference type="Proteomes" id="UP000285575"/>
    </source>
</evidence>
<name>A0A437RAI7_9BURK</name>